<protein>
    <submittedName>
        <fullName evidence="1">Uncharacterized protein</fullName>
    </submittedName>
</protein>
<dbReference type="EMBL" id="BK015581">
    <property type="protein sequence ID" value="DAE14365.1"/>
    <property type="molecule type" value="Genomic_DNA"/>
</dbReference>
<reference evidence="1" key="1">
    <citation type="journal article" date="2021" name="Proc. Natl. Acad. Sci. U.S.A.">
        <title>A Catalog of Tens of Thousands of Viruses from Human Metagenomes Reveals Hidden Associations with Chronic Diseases.</title>
        <authorList>
            <person name="Tisza M.J."/>
            <person name="Buck C.B."/>
        </authorList>
    </citation>
    <scope>NUCLEOTIDE SEQUENCE</scope>
    <source>
        <strain evidence="1">Ct8HH20</strain>
    </source>
</reference>
<proteinExistence type="predicted"/>
<evidence type="ECO:0000313" key="1">
    <source>
        <dbReference type="EMBL" id="DAE14365.1"/>
    </source>
</evidence>
<accession>A0A8S5Q6N3</accession>
<organism evidence="1">
    <name type="scientific">Siphoviridae sp. ct8HH20</name>
    <dbReference type="NCBI Taxonomy" id="2825359"/>
    <lineage>
        <taxon>Viruses</taxon>
        <taxon>Duplodnaviria</taxon>
        <taxon>Heunggongvirae</taxon>
        <taxon>Uroviricota</taxon>
        <taxon>Caudoviricetes</taxon>
    </lineage>
</organism>
<sequence>MRHYIILLNSQNRITNLDYMSTFHSDRGCHTFSSSPYIIIISIER</sequence>
<name>A0A8S5Q6N3_9CAUD</name>